<dbReference type="EMBL" id="AM920437">
    <property type="protein sequence ID" value="CAP98154.1"/>
    <property type="molecule type" value="Genomic_DNA"/>
</dbReference>
<reference evidence="2 3" key="1">
    <citation type="journal article" date="2008" name="Nat. Biotechnol.">
        <title>Genome sequencing and analysis of the filamentous fungus Penicillium chrysogenum.</title>
        <authorList>
            <person name="van den Berg M.A."/>
            <person name="Albang R."/>
            <person name="Albermann K."/>
            <person name="Badger J.H."/>
            <person name="Daran J.-M."/>
            <person name="Driessen A.J.M."/>
            <person name="Garcia-Estrada C."/>
            <person name="Fedorova N.D."/>
            <person name="Harris D.M."/>
            <person name="Heijne W.H.M."/>
            <person name="Joardar V.S."/>
            <person name="Kiel J.A.K.W."/>
            <person name="Kovalchuk A."/>
            <person name="Martin J.F."/>
            <person name="Nierman W.C."/>
            <person name="Nijland J.G."/>
            <person name="Pronk J.T."/>
            <person name="Roubos J.A."/>
            <person name="van der Klei I.J."/>
            <person name="van Peij N.N.M.E."/>
            <person name="Veenhuis M."/>
            <person name="von Doehren H."/>
            <person name="Wagner C."/>
            <person name="Wortman J.R."/>
            <person name="Bovenberg R.A.L."/>
        </authorList>
    </citation>
    <scope>NUCLEOTIDE SEQUENCE [LARGE SCALE GENOMIC DNA]</scope>
    <source>
        <strain evidence="3">ATCC 28089 / DSM 1075 / NRRL 1951 / Wisconsin 54-1255</strain>
    </source>
</reference>
<name>B6HSR1_PENRW</name>
<evidence type="ECO:0000313" key="3">
    <source>
        <dbReference type="Proteomes" id="UP000000724"/>
    </source>
</evidence>
<evidence type="ECO:0000256" key="1">
    <source>
        <dbReference type="SAM" id="MobiDB-lite"/>
    </source>
</evidence>
<organism evidence="2 3">
    <name type="scientific">Penicillium rubens (strain ATCC 28089 / DSM 1075 / NRRL 1951 / Wisconsin 54-1255)</name>
    <name type="common">Penicillium chrysogenum</name>
    <dbReference type="NCBI Taxonomy" id="500485"/>
    <lineage>
        <taxon>Eukaryota</taxon>
        <taxon>Fungi</taxon>
        <taxon>Dikarya</taxon>
        <taxon>Ascomycota</taxon>
        <taxon>Pezizomycotina</taxon>
        <taxon>Eurotiomycetes</taxon>
        <taxon>Eurotiomycetidae</taxon>
        <taxon>Eurotiales</taxon>
        <taxon>Aspergillaceae</taxon>
        <taxon>Penicillium</taxon>
        <taxon>Penicillium chrysogenum species complex</taxon>
    </lineage>
</organism>
<keyword evidence="3" id="KW-1185">Reference proteome</keyword>
<dbReference type="OMA" id="MQTIIQP"/>
<dbReference type="VEuPathDB" id="FungiDB:PCH_Pc22g08660"/>
<protein>
    <submittedName>
        <fullName evidence="2">Uncharacterized protein</fullName>
    </submittedName>
</protein>
<feature type="compositionally biased region" description="Polar residues" evidence="1">
    <location>
        <begin position="117"/>
        <end position="133"/>
    </location>
</feature>
<dbReference type="AlphaFoldDB" id="B6HSR1"/>
<dbReference type="OrthoDB" id="4356307at2759"/>
<evidence type="ECO:0000313" key="2">
    <source>
        <dbReference type="EMBL" id="CAP98154.1"/>
    </source>
</evidence>
<proteinExistence type="predicted"/>
<dbReference type="HOGENOM" id="CLU_065199_0_0_1"/>
<dbReference type="Proteomes" id="UP000000724">
    <property type="component" value="Contig Pc00c22"/>
</dbReference>
<sequence length="363" mass="41258">MFTVFSASLVILPRYLHTVGTSNVHVIFKSELLLPLGRTFPLGYVYTCIHHRIVNVNKRPCQLRCRLVLLFFPHSSLSLLLNPHSELLTHALRNLSTSAMLQIKQSPDKPRPPPVDDNTTQDSPSKINLSSPRNRLGPVVVFIARASNLKDHNYPNSEINSNQMHEYLRSLLIITVAEHRKRFGLLGLRPHKMQTIIQPAHNRVSSLSRVGKYLAMALEEARASKTECIFVLHGWDGWTTDKMTIAELCQQFCDVPFSFHVYANRGTPREFYEVNAHKVNAYFRHTVTLDDPAVVGDRSTALYIRILEALPTLQYVKYYPVLSEAERDALSKYDKRFAGIYEKDELEGPKLEVAKSDAPKPGV</sequence>
<gene>
    <name evidence="2" type="ORF">Pc22g08660</name>
    <name evidence="2" type="ORF">PCH_Pc22g08660</name>
</gene>
<dbReference type="GeneID" id="8305678"/>
<dbReference type="KEGG" id="pcs:N7525_005377"/>
<feature type="region of interest" description="Disordered" evidence="1">
    <location>
        <begin position="102"/>
        <end position="133"/>
    </location>
</feature>
<accession>B6HSR1</accession>